<evidence type="ECO:0000313" key="1">
    <source>
        <dbReference type="EMBL" id="RAH98961.1"/>
    </source>
</evidence>
<organism evidence="1 2">
    <name type="scientific">Acuticoccus sediminis</name>
    <dbReference type="NCBI Taxonomy" id="2184697"/>
    <lineage>
        <taxon>Bacteria</taxon>
        <taxon>Pseudomonadati</taxon>
        <taxon>Pseudomonadota</taxon>
        <taxon>Alphaproteobacteria</taxon>
        <taxon>Hyphomicrobiales</taxon>
        <taxon>Amorphaceae</taxon>
        <taxon>Acuticoccus</taxon>
    </lineage>
</organism>
<dbReference type="InterPro" id="IPR027417">
    <property type="entry name" value="P-loop_NTPase"/>
</dbReference>
<dbReference type="Gene3D" id="3.40.50.300">
    <property type="entry name" value="P-loop containing nucleotide triphosphate hydrolases"/>
    <property type="match status" value="1"/>
</dbReference>
<dbReference type="AlphaFoldDB" id="A0A8B2NHK0"/>
<evidence type="ECO:0000313" key="2">
    <source>
        <dbReference type="Proteomes" id="UP000249590"/>
    </source>
</evidence>
<sequence>MDVLTLHIGHMKTGTTSLQATFRDNAATLAAHGLYYYGKTRTNHALVRPFSKRTKARNESKFLKEYRNEAKANRLPQGLISSETLLRLAPDEIEACLASMRDIAGRVQVLIYVREPVALAISAAHQGVRSGRPLAEIEAQPRILNLTQIITRWRSAVGKENMIVRPFDRAQLANGDVIDDALSVLGCASAGPALQRQAVNEGLSVLGIHMLDRAMARMPDRKMPYDQQRAFNFIKGPRYVLPEAALDRVRKRSAPHVAFLREEFGIELPPSTERPSAPLALSEAELASLAEVFHEINAFAYRLDRSALGRVLGTRMPYSNRFKDEDHPLRAKLAKLGVLDELAAQVATDEDDAEAE</sequence>
<keyword evidence="2" id="KW-1185">Reference proteome</keyword>
<gene>
    <name evidence="1" type="ORF">DLJ53_25365</name>
</gene>
<dbReference type="Proteomes" id="UP000249590">
    <property type="component" value="Unassembled WGS sequence"/>
</dbReference>
<evidence type="ECO:0008006" key="3">
    <source>
        <dbReference type="Google" id="ProtNLM"/>
    </source>
</evidence>
<dbReference type="EMBL" id="QHHQ01000006">
    <property type="protein sequence ID" value="RAH98961.1"/>
    <property type="molecule type" value="Genomic_DNA"/>
</dbReference>
<protein>
    <recommendedName>
        <fullName evidence="3">Sulfotransferase family protein</fullName>
    </recommendedName>
</protein>
<reference evidence="1 2" key="1">
    <citation type="submission" date="2018-05" db="EMBL/GenBank/DDBJ databases">
        <title>Acuticoccus sediminis sp. nov., isolated from deep-sea sediment of Indian Ocean.</title>
        <authorList>
            <person name="Liu X."/>
            <person name="Lai Q."/>
            <person name="Du Y."/>
            <person name="Sun F."/>
            <person name="Zhang X."/>
            <person name="Wang S."/>
            <person name="Shao Z."/>
        </authorList>
    </citation>
    <scope>NUCLEOTIDE SEQUENCE [LARGE SCALE GENOMIC DNA]</scope>
    <source>
        <strain evidence="1 2">PTG4-2</strain>
    </source>
</reference>
<dbReference type="OrthoDB" id="547419at2"/>
<accession>A0A8B2NHK0</accession>
<comment type="caution">
    <text evidence="1">The sequence shown here is derived from an EMBL/GenBank/DDBJ whole genome shotgun (WGS) entry which is preliminary data.</text>
</comment>
<dbReference type="RefSeq" id="WP_111350479.1">
    <property type="nucleotide sequence ID" value="NZ_QHHQ01000006.1"/>
</dbReference>
<proteinExistence type="predicted"/>
<name>A0A8B2NHK0_9HYPH</name>
<dbReference type="SUPFAM" id="SSF52540">
    <property type="entry name" value="P-loop containing nucleoside triphosphate hydrolases"/>
    <property type="match status" value="1"/>
</dbReference>